<keyword evidence="5 7" id="KW-1133">Transmembrane helix</keyword>
<dbReference type="Proteomes" id="UP000235116">
    <property type="component" value="Chromosome"/>
</dbReference>
<gene>
    <name evidence="9" type="ORF">Kalk_03530</name>
</gene>
<feature type="transmembrane region" description="Helical" evidence="7">
    <location>
        <begin position="274"/>
        <end position="293"/>
    </location>
</feature>
<evidence type="ECO:0000256" key="6">
    <source>
        <dbReference type="ARBA" id="ARBA00023136"/>
    </source>
</evidence>
<dbReference type="InterPro" id="IPR022764">
    <property type="entry name" value="Peptidase_S54_rhomboid_dom"/>
</dbReference>
<feature type="transmembrane region" description="Helical" evidence="7">
    <location>
        <begin position="241"/>
        <end position="262"/>
    </location>
</feature>
<dbReference type="OrthoDB" id="9814037at2"/>
<keyword evidence="10" id="KW-1185">Reference proteome</keyword>
<accession>A0A2K9LGZ2</accession>
<feature type="transmembrane region" description="Helical" evidence="7">
    <location>
        <begin position="209"/>
        <end position="229"/>
    </location>
</feature>
<dbReference type="KEGG" id="kak:Kalk_03530"/>
<evidence type="ECO:0000313" key="10">
    <source>
        <dbReference type="Proteomes" id="UP000235116"/>
    </source>
</evidence>
<sequence>MLIIPAERGIDWRRAPVVTGALILLCFLVYFSWQWRDDQRLQGAAEYYLENGMLELEFPNYISHLHQNGRESEAVELETIWDSDERGIAAYAILGDKSFTVEMDKTDIQFWGKDVYRNWRTTRDTVNEMIAEISAFKLGLIPAESRAITYITYQFMHGDTMHLLGNMVILALTGIAVEAAIGSTYFLVCYLFCGVMAGLAFTLFNWNDYGTLVGASGSISGVMGMYAALYGLRKIRFFYSVIFYFGYFTAPALVMLPVWLAWELINALWGEHNNVAYIAHAGGLLAGGLGMMVGRNYLVQVEETYLDQAPDEDEEYRKALDEYLKQLAAFNFDSARRKLSTLEATYPDKNAVLEQRYLLEKLTPNSESFHQYSHSLLARTTADTATMHMLHDVYRDYVPLMADHILPDETLLKLMLNFCQIDAWDTVQTMVRLAQKKRLKDPMLVKILRLLARGINEQGEHHLSIQFRDLADSLEQSLQEP</sequence>
<name>A0A2K9LGZ2_9GAMM</name>
<dbReference type="RefSeq" id="WP_101892882.1">
    <property type="nucleotide sequence ID" value="NZ_CP022684.1"/>
</dbReference>
<dbReference type="GO" id="GO:0004252">
    <property type="term" value="F:serine-type endopeptidase activity"/>
    <property type="evidence" value="ECO:0007669"/>
    <property type="project" value="InterPro"/>
</dbReference>
<evidence type="ECO:0000313" key="9">
    <source>
        <dbReference type="EMBL" id="AUM11542.1"/>
    </source>
</evidence>
<evidence type="ECO:0000256" key="5">
    <source>
        <dbReference type="ARBA" id="ARBA00022989"/>
    </source>
</evidence>
<dbReference type="InterPro" id="IPR050925">
    <property type="entry name" value="Rhomboid_protease_S54"/>
</dbReference>
<dbReference type="InterPro" id="IPR035952">
    <property type="entry name" value="Rhomboid-like_sf"/>
</dbReference>
<dbReference type="Pfam" id="PF01694">
    <property type="entry name" value="Rhomboid"/>
    <property type="match status" value="1"/>
</dbReference>
<keyword evidence="6 7" id="KW-0472">Membrane</keyword>
<evidence type="ECO:0000256" key="1">
    <source>
        <dbReference type="ARBA" id="ARBA00004141"/>
    </source>
</evidence>
<feature type="transmembrane region" description="Helical" evidence="7">
    <location>
        <begin position="184"/>
        <end position="203"/>
    </location>
</feature>
<evidence type="ECO:0000259" key="8">
    <source>
        <dbReference type="Pfam" id="PF01694"/>
    </source>
</evidence>
<dbReference type="AlphaFoldDB" id="A0A2K9LGZ2"/>
<dbReference type="Gene3D" id="1.20.1540.10">
    <property type="entry name" value="Rhomboid-like"/>
    <property type="match status" value="1"/>
</dbReference>
<evidence type="ECO:0000256" key="3">
    <source>
        <dbReference type="ARBA" id="ARBA00022692"/>
    </source>
</evidence>
<dbReference type="GO" id="GO:0016020">
    <property type="term" value="C:membrane"/>
    <property type="evidence" value="ECO:0007669"/>
    <property type="project" value="UniProtKB-SubCell"/>
</dbReference>
<proteinExistence type="inferred from homology"/>
<dbReference type="EMBL" id="CP022684">
    <property type="protein sequence ID" value="AUM11542.1"/>
    <property type="molecule type" value="Genomic_DNA"/>
</dbReference>
<reference evidence="10" key="1">
    <citation type="submission" date="2017-08" db="EMBL/GenBank/DDBJ databases">
        <title>Direct submision.</title>
        <authorList>
            <person name="Kim S.-J."/>
            <person name="Rhee S.-K."/>
        </authorList>
    </citation>
    <scope>NUCLEOTIDE SEQUENCE [LARGE SCALE GENOMIC DNA]</scope>
    <source>
        <strain evidence="10">GI5</strain>
    </source>
</reference>
<dbReference type="PANTHER" id="PTHR43731">
    <property type="entry name" value="RHOMBOID PROTEASE"/>
    <property type="match status" value="1"/>
</dbReference>
<evidence type="ECO:0000256" key="7">
    <source>
        <dbReference type="SAM" id="Phobius"/>
    </source>
</evidence>
<keyword evidence="4" id="KW-0378">Hydrolase</keyword>
<organism evidence="9 10">
    <name type="scientific">Ketobacter alkanivorans</name>
    <dbReference type="NCBI Taxonomy" id="1917421"/>
    <lineage>
        <taxon>Bacteria</taxon>
        <taxon>Pseudomonadati</taxon>
        <taxon>Pseudomonadota</taxon>
        <taxon>Gammaproteobacteria</taxon>
        <taxon>Pseudomonadales</taxon>
        <taxon>Ketobacteraceae</taxon>
        <taxon>Ketobacter</taxon>
    </lineage>
</organism>
<dbReference type="SUPFAM" id="SSF144091">
    <property type="entry name" value="Rhomboid-like"/>
    <property type="match status" value="1"/>
</dbReference>
<feature type="domain" description="Peptidase S54 rhomboid" evidence="8">
    <location>
        <begin position="147"/>
        <end position="289"/>
    </location>
</feature>
<dbReference type="PANTHER" id="PTHR43731:SF14">
    <property type="entry name" value="PRESENILIN-ASSOCIATED RHOMBOID-LIKE PROTEIN, MITOCHONDRIAL"/>
    <property type="match status" value="1"/>
</dbReference>
<evidence type="ECO:0000256" key="2">
    <source>
        <dbReference type="ARBA" id="ARBA00009045"/>
    </source>
</evidence>
<comment type="subcellular location">
    <subcellularLocation>
        <location evidence="1">Membrane</location>
        <topology evidence="1">Multi-pass membrane protein</topology>
    </subcellularLocation>
</comment>
<protein>
    <recommendedName>
        <fullName evidence="8">Peptidase S54 rhomboid domain-containing protein</fullName>
    </recommendedName>
</protein>
<feature type="transmembrane region" description="Helical" evidence="7">
    <location>
        <begin position="12"/>
        <end position="33"/>
    </location>
</feature>
<keyword evidence="3 7" id="KW-0812">Transmembrane</keyword>
<evidence type="ECO:0000256" key="4">
    <source>
        <dbReference type="ARBA" id="ARBA00022801"/>
    </source>
</evidence>
<comment type="similarity">
    <text evidence="2">Belongs to the peptidase S54 family.</text>
</comment>